<dbReference type="OMA" id="IHEIVKY"/>
<name>J4DP37_THEOR</name>
<dbReference type="InterPro" id="IPR037992">
    <property type="entry name" value="TRAPPC6/Trs33"/>
</dbReference>
<dbReference type="STRING" id="869250.J4DP37"/>
<dbReference type="Gene3D" id="3.30.1380.20">
    <property type="entry name" value="Trafficking protein particle complex subunit 3"/>
    <property type="match status" value="1"/>
</dbReference>
<evidence type="ECO:0000313" key="2">
    <source>
        <dbReference type="EMBL" id="BAM40029.1"/>
    </source>
</evidence>
<reference evidence="2 3" key="1">
    <citation type="journal article" date="2012" name="MBio">
        <title>Comparative genome analysis of three eukaryotic parasites with differing abilities to transform leukocytes reveals key mediators of Theileria-induced leukocyte transformation.</title>
        <authorList>
            <person name="Hayashida K."/>
            <person name="Hara Y."/>
            <person name="Abe T."/>
            <person name="Yamasaki C."/>
            <person name="Toyoda A."/>
            <person name="Kosuge T."/>
            <person name="Suzuki Y."/>
            <person name="Sato Y."/>
            <person name="Kawashima S."/>
            <person name="Katayama T."/>
            <person name="Wakaguri H."/>
            <person name="Inoue N."/>
            <person name="Homma K."/>
            <person name="Tada-Umezaki M."/>
            <person name="Yagi Y."/>
            <person name="Fujii Y."/>
            <person name="Habara T."/>
            <person name="Kanehisa M."/>
            <person name="Watanabe H."/>
            <person name="Ito K."/>
            <person name="Gojobori T."/>
            <person name="Sugawara H."/>
            <person name="Imanishi T."/>
            <person name="Weir W."/>
            <person name="Gardner M."/>
            <person name="Pain A."/>
            <person name="Shiels B."/>
            <person name="Hattori M."/>
            <person name="Nene V."/>
            <person name="Sugimoto C."/>
        </authorList>
    </citation>
    <scope>NUCLEOTIDE SEQUENCE [LARGE SCALE GENOMIC DNA]</scope>
    <source>
        <strain evidence="2 3">Shintoku</strain>
    </source>
</reference>
<dbReference type="RefSeq" id="XP_009690330.1">
    <property type="nucleotide sequence ID" value="XM_009692035.1"/>
</dbReference>
<gene>
    <name evidence="2" type="ORF">TOT_020000296</name>
</gene>
<dbReference type="InterPro" id="IPR024096">
    <property type="entry name" value="NO_sig/Golgi_transp_ligand-bd"/>
</dbReference>
<dbReference type="eggNOG" id="KOG3316">
    <property type="taxonomic scope" value="Eukaryota"/>
</dbReference>
<protein>
    <recommendedName>
        <fullName evidence="4">Trafficking protein particle complex subunit</fullName>
    </recommendedName>
</protein>
<evidence type="ECO:0000256" key="1">
    <source>
        <dbReference type="ARBA" id="ARBA00006218"/>
    </source>
</evidence>
<dbReference type="VEuPathDB" id="PiroplasmaDB:TOT_020000296"/>
<dbReference type="Pfam" id="PF04051">
    <property type="entry name" value="TRAPP"/>
    <property type="match status" value="1"/>
</dbReference>
<organism evidence="2 3">
    <name type="scientific">Theileria orientalis strain Shintoku</name>
    <dbReference type="NCBI Taxonomy" id="869250"/>
    <lineage>
        <taxon>Eukaryota</taxon>
        <taxon>Sar</taxon>
        <taxon>Alveolata</taxon>
        <taxon>Apicomplexa</taxon>
        <taxon>Aconoidasida</taxon>
        <taxon>Piroplasmida</taxon>
        <taxon>Theileriidae</taxon>
        <taxon>Theileria</taxon>
    </lineage>
</organism>
<dbReference type="GO" id="GO:0005802">
    <property type="term" value="C:trans-Golgi network"/>
    <property type="evidence" value="ECO:0007669"/>
    <property type="project" value="TreeGrafter"/>
</dbReference>
<dbReference type="CDD" id="cd14944">
    <property type="entry name" value="TRAPPC6A_Trs33"/>
    <property type="match status" value="1"/>
</dbReference>
<dbReference type="GeneID" id="20714458"/>
<sequence length="223" mass="25624">MAEVSKKSHIILIHEIVKYHIRRSSPDLLLVSKTKPRGLSQSITHSSIINSLEEQGYFLGSRIVSRYESDSNVLFDRLTVGKGRIWDPNKCMIFICRELWIYLFGKQAKRLQSNSQGIYIVFSDELYWLENLQFSYKRLDDRSENPSFEDYKDFYLSFIAGVLRGALKSLGFACSVTGEYNIPCTPLTYLDYRFSLIIAFRQVHVPAGQLEPARGLFVAGRSS</sequence>
<proteinExistence type="inferred from homology"/>
<dbReference type="OrthoDB" id="941624at2759"/>
<comment type="similarity">
    <text evidence="1">Belongs to the TRAPP small subunits family. BET3 subfamily.</text>
</comment>
<dbReference type="GO" id="GO:0030008">
    <property type="term" value="C:TRAPP complex"/>
    <property type="evidence" value="ECO:0007669"/>
    <property type="project" value="TreeGrafter"/>
</dbReference>
<keyword evidence="3" id="KW-1185">Reference proteome</keyword>
<evidence type="ECO:0000313" key="3">
    <source>
        <dbReference type="Proteomes" id="UP000003786"/>
    </source>
</evidence>
<dbReference type="PANTHER" id="PTHR12817:SF0">
    <property type="entry name" value="GEO08327P1"/>
    <property type="match status" value="1"/>
</dbReference>
<dbReference type="AlphaFoldDB" id="J4DP37"/>
<dbReference type="PANTHER" id="PTHR12817">
    <property type="entry name" value="TRAFFICKING PROTEIN PARTICLE COMPLEX SUBUNIT 6B"/>
    <property type="match status" value="1"/>
</dbReference>
<accession>J4DP37</accession>
<dbReference type="KEGG" id="tot:TOT_020000296"/>
<dbReference type="EMBL" id="AP011947">
    <property type="protein sequence ID" value="BAM40029.1"/>
    <property type="molecule type" value="Genomic_DNA"/>
</dbReference>
<dbReference type="InterPro" id="IPR007194">
    <property type="entry name" value="TRAPP_component"/>
</dbReference>
<dbReference type="SUPFAM" id="SSF111126">
    <property type="entry name" value="Ligand-binding domain in the NO signalling and Golgi transport"/>
    <property type="match status" value="1"/>
</dbReference>
<dbReference type="Proteomes" id="UP000003786">
    <property type="component" value="Chromosome 2"/>
</dbReference>
<evidence type="ECO:0008006" key="4">
    <source>
        <dbReference type="Google" id="ProtNLM"/>
    </source>
</evidence>
<dbReference type="GO" id="GO:0005801">
    <property type="term" value="C:cis-Golgi network"/>
    <property type="evidence" value="ECO:0007669"/>
    <property type="project" value="TreeGrafter"/>
</dbReference>
<dbReference type="GO" id="GO:0006888">
    <property type="term" value="P:endoplasmic reticulum to Golgi vesicle-mediated transport"/>
    <property type="evidence" value="ECO:0007669"/>
    <property type="project" value="TreeGrafter"/>
</dbReference>